<evidence type="ECO:0000256" key="3">
    <source>
        <dbReference type="ARBA" id="ARBA00023125"/>
    </source>
</evidence>
<sequence>MQEGLFEMNKQDLISNIAKKSGLSKKDVETVLNGFLGEVETALSSGEKVQLIGFGTFETRQRASRTARNPQTGKPITIPESKVPAFKAGNKLKEAVK</sequence>
<dbReference type="SUPFAM" id="SSF47729">
    <property type="entry name" value="IHF-like DNA-binding proteins"/>
    <property type="match status" value="1"/>
</dbReference>
<organism evidence="6 7">
    <name type="scientific">Paenibacillus thermoaerophilus</name>
    <dbReference type="NCBI Taxonomy" id="1215385"/>
    <lineage>
        <taxon>Bacteria</taxon>
        <taxon>Bacillati</taxon>
        <taxon>Bacillota</taxon>
        <taxon>Bacilli</taxon>
        <taxon>Bacillales</taxon>
        <taxon>Paenibacillaceae</taxon>
        <taxon>Paenibacillus</taxon>
    </lineage>
</organism>
<dbReference type="RefSeq" id="WP_379252333.1">
    <property type="nucleotide sequence ID" value="NZ_JBHTGQ010000005.1"/>
</dbReference>
<dbReference type="Pfam" id="PF00216">
    <property type="entry name" value="Bac_DNA_binding"/>
    <property type="match status" value="1"/>
</dbReference>
<dbReference type="Gene3D" id="4.10.520.10">
    <property type="entry name" value="IHF-like DNA-binding proteins"/>
    <property type="match status" value="1"/>
</dbReference>
<gene>
    <name evidence="6" type="ORF">ACFQWB_03160</name>
</gene>
<feature type="compositionally biased region" description="Polar residues" evidence="5">
    <location>
        <begin position="64"/>
        <end position="74"/>
    </location>
</feature>
<protein>
    <submittedName>
        <fullName evidence="6">HU family DNA-binding protein</fullName>
    </submittedName>
</protein>
<accession>A0ABW2V0X0</accession>
<comment type="similarity">
    <text evidence="1 4">Belongs to the bacterial histone-like protein family.</text>
</comment>
<evidence type="ECO:0000256" key="1">
    <source>
        <dbReference type="ARBA" id="ARBA00010529"/>
    </source>
</evidence>
<proteinExistence type="inferred from homology"/>
<name>A0ABW2V0X0_9BACL</name>
<evidence type="ECO:0000313" key="6">
    <source>
        <dbReference type="EMBL" id="MFC7748946.1"/>
    </source>
</evidence>
<keyword evidence="2" id="KW-0226">DNA condensation</keyword>
<dbReference type="Proteomes" id="UP001596528">
    <property type="component" value="Unassembled WGS sequence"/>
</dbReference>
<dbReference type="PANTHER" id="PTHR33175">
    <property type="entry name" value="DNA-BINDING PROTEIN HU"/>
    <property type="match status" value="1"/>
</dbReference>
<reference evidence="7" key="1">
    <citation type="journal article" date="2019" name="Int. J. Syst. Evol. Microbiol.">
        <title>The Global Catalogue of Microorganisms (GCM) 10K type strain sequencing project: providing services to taxonomists for standard genome sequencing and annotation.</title>
        <authorList>
            <consortium name="The Broad Institute Genomics Platform"/>
            <consortium name="The Broad Institute Genome Sequencing Center for Infectious Disease"/>
            <person name="Wu L."/>
            <person name="Ma J."/>
        </authorList>
    </citation>
    <scope>NUCLEOTIDE SEQUENCE [LARGE SCALE GENOMIC DNA]</scope>
    <source>
        <strain evidence="7">JCM 18657</strain>
    </source>
</reference>
<dbReference type="PANTHER" id="PTHR33175:SF3">
    <property type="entry name" value="DNA-BINDING PROTEIN HU-BETA"/>
    <property type="match status" value="1"/>
</dbReference>
<evidence type="ECO:0000313" key="7">
    <source>
        <dbReference type="Proteomes" id="UP001596528"/>
    </source>
</evidence>
<comment type="caution">
    <text evidence="6">The sequence shown here is derived from an EMBL/GenBank/DDBJ whole genome shotgun (WGS) entry which is preliminary data.</text>
</comment>
<dbReference type="GO" id="GO:0003677">
    <property type="term" value="F:DNA binding"/>
    <property type="evidence" value="ECO:0007669"/>
    <property type="project" value="UniProtKB-KW"/>
</dbReference>
<dbReference type="InterPro" id="IPR010992">
    <property type="entry name" value="IHF-like_DNA-bd_dom_sf"/>
</dbReference>
<evidence type="ECO:0000256" key="5">
    <source>
        <dbReference type="SAM" id="MobiDB-lite"/>
    </source>
</evidence>
<evidence type="ECO:0000256" key="2">
    <source>
        <dbReference type="ARBA" id="ARBA00023067"/>
    </source>
</evidence>
<keyword evidence="7" id="KW-1185">Reference proteome</keyword>
<dbReference type="InterPro" id="IPR020816">
    <property type="entry name" value="Histone-like_DNA-bd_CS"/>
</dbReference>
<dbReference type="PRINTS" id="PR01727">
    <property type="entry name" value="DNABINDINGHU"/>
</dbReference>
<dbReference type="CDD" id="cd13831">
    <property type="entry name" value="HU"/>
    <property type="match status" value="1"/>
</dbReference>
<keyword evidence="3 6" id="KW-0238">DNA-binding</keyword>
<dbReference type="SMART" id="SM00411">
    <property type="entry name" value="BHL"/>
    <property type="match status" value="1"/>
</dbReference>
<dbReference type="InterPro" id="IPR000119">
    <property type="entry name" value="Hist_DNA-bd"/>
</dbReference>
<dbReference type="EMBL" id="JBHTGQ010000005">
    <property type="protein sequence ID" value="MFC7748946.1"/>
    <property type="molecule type" value="Genomic_DNA"/>
</dbReference>
<dbReference type="PROSITE" id="PS00045">
    <property type="entry name" value="HISTONE_LIKE"/>
    <property type="match status" value="1"/>
</dbReference>
<feature type="region of interest" description="Disordered" evidence="5">
    <location>
        <begin position="60"/>
        <end position="83"/>
    </location>
</feature>
<evidence type="ECO:0000256" key="4">
    <source>
        <dbReference type="RuleBase" id="RU003939"/>
    </source>
</evidence>